<dbReference type="PANTHER" id="PTHR46206">
    <property type="entry name" value="CYTOCHROME P450"/>
    <property type="match status" value="1"/>
</dbReference>
<evidence type="ECO:0000313" key="11">
    <source>
        <dbReference type="Proteomes" id="UP000829364"/>
    </source>
</evidence>
<dbReference type="KEGG" id="ptkz:JDV02_004586"/>
<dbReference type="OrthoDB" id="1844152at2759"/>
<gene>
    <name evidence="10" type="ORF">JDV02_004586</name>
</gene>
<protein>
    <recommendedName>
        <fullName evidence="12">Cytochrome P450</fullName>
    </recommendedName>
</protein>
<keyword evidence="6 8" id="KW-0408">Iron</keyword>
<proteinExistence type="inferred from homology"/>
<keyword evidence="3 8" id="KW-0349">Heme</keyword>
<sequence length="564" mass="62967">MAPAMWVWPDVCRCNDVVLFATISAVLIIVIAQTYTSSVRYPRNLPRIGRRPGQTGFSLATRWQYLVDCSSLYRDAYENYSKKGKTVLIPGLGARDEIILPGNAIRWALAQPEEILSSSEALVEINQTRWAFGNSSITSDLWHVGLFRTDLNRALETVCAGVNDELALALDTFFGVDADNWTEIDLLATMRMVVAQAGNRFIIGDSPEGLKLCRDQEFLRNNVAVFECFILNGGISGACPVLLRPLVGRMAAWPIWRRMAKFRRHIRLLYEERMRILRLQQQQDNNPGKATPRDFFQVMMQFAATYRTEDVNDFENMAARLCAANFGAMHQTSIQATNLLLNILGSDPEFDTIAVLRDEVARVIGPGGSPGHADHTGSSRAWTKAKVAAMVHTDSAARETLRINAFANRAIFRKVMVDGLTTEDGISLPKGSFVSFFSQPPNTDSEYYEEPLKFDPFRFSRSMNGAAGGDAANNKDPSAGEAGGPKYVSTSERYLSFGHGKHACPGRFLVDFELKMMVACILTRYDIKLPAAYQGRRPRGRWVAEAHLPPHGARIMVKRRRIVE</sequence>
<dbReference type="RefSeq" id="XP_047841793.1">
    <property type="nucleotide sequence ID" value="XM_047985816.1"/>
</dbReference>
<evidence type="ECO:0000256" key="1">
    <source>
        <dbReference type="ARBA" id="ARBA00001971"/>
    </source>
</evidence>
<dbReference type="Pfam" id="PF00067">
    <property type="entry name" value="p450"/>
    <property type="match status" value="1"/>
</dbReference>
<dbReference type="Gene3D" id="1.10.630.10">
    <property type="entry name" value="Cytochrome P450"/>
    <property type="match status" value="1"/>
</dbReference>
<dbReference type="PROSITE" id="PS00086">
    <property type="entry name" value="CYTOCHROME_P450"/>
    <property type="match status" value="1"/>
</dbReference>
<dbReference type="GO" id="GO:0016705">
    <property type="term" value="F:oxidoreductase activity, acting on paired donors, with incorporation or reduction of molecular oxygen"/>
    <property type="evidence" value="ECO:0007669"/>
    <property type="project" value="InterPro"/>
</dbReference>
<dbReference type="InterPro" id="IPR001128">
    <property type="entry name" value="Cyt_P450"/>
</dbReference>
<evidence type="ECO:0000256" key="9">
    <source>
        <dbReference type="RuleBase" id="RU000461"/>
    </source>
</evidence>
<comment type="cofactor">
    <cofactor evidence="1 8">
        <name>heme</name>
        <dbReference type="ChEBI" id="CHEBI:30413"/>
    </cofactor>
</comment>
<name>A0A9Q8QFJ6_9HYPO</name>
<dbReference type="PANTHER" id="PTHR46206:SF1">
    <property type="entry name" value="P450, PUTATIVE (EUROFUNG)-RELATED"/>
    <property type="match status" value="1"/>
</dbReference>
<evidence type="ECO:0000256" key="7">
    <source>
        <dbReference type="ARBA" id="ARBA00023033"/>
    </source>
</evidence>
<dbReference type="InterPro" id="IPR002403">
    <property type="entry name" value="Cyt_P450_E_grp-IV"/>
</dbReference>
<accession>A0A9Q8QFJ6</accession>
<keyword evidence="7 9" id="KW-0503">Monooxygenase</keyword>
<evidence type="ECO:0008006" key="12">
    <source>
        <dbReference type="Google" id="ProtNLM"/>
    </source>
</evidence>
<evidence type="ECO:0000256" key="3">
    <source>
        <dbReference type="ARBA" id="ARBA00022617"/>
    </source>
</evidence>
<dbReference type="GO" id="GO:0005506">
    <property type="term" value="F:iron ion binding"/>
    <property type="evidence" value="ECO:0007669"/>
    <property type="project" value="InterPro"/>
</dbReference>
<dbReference type="GeneID" id="72066539"/>
<dbReference type="GO" id="GO:0004497">
    <property type="term" value="F:monooxygenase activity"/>
    <property type="evidence" value="ECO:0007669"/>
    <property type="project" value="UniProtKB-KW"/>
</dbReference>
<evidence type="ECO:0000256" key="6">
    <source>
        <dbReference type="ARBA" id="ARBA00023004"/>
    </source>
</evidence>
<dbReference type="InterPro" id="IPR036396">
    <property type="entry name" value="Cyt_P450_sf"/>
</dbReference>
<dbReference type="EMBL" id="CP086356">
    <property type="protein sequence ID" value="UNI18312.1"/>
    <property type="molecule type" value="Genomic_DNA"/>
</dbReference>
<keyword evidence="5 9" id="KW-0560">Oxidoreductase</keyword>
<evidence type="ECO:0000313" key="10">
    <source>
        <dbReference type="EMBL" id="UNI18312.1"/>
    </source>
</evidence>
<keyword evidence="4 8" id="KW-0479">Metal-binding</keyword>
<evidence type="ECO:0000256" key="5">
    <source>
        <dbReference type="ARBA" id="ARBA00023002"/>
    </source>
</evidence>
<evidence type="ECO:0000256" key="4">
    <source>
        <dbReference type="ARBA" id="ARBA00022723"/>
    </source>
</evidence>
<dbReference type="InterPro" id="IPR017972">
    <property type="entry name" value="Cyt_P450_CS"/>
</dbReference>
<evidence type="ECO:0000256" key="8">
    <source>
        <dbReference type="PIRSR" id="PIRSR602403-1"/>
    </source>
</evidence>
<dbReference type="SUPFAM" id="SSF48264">
    <property type="entry name" value="Cytochrome P450"/>
    <property type="match status" value="1"/>
</dbReference>
<reference evidence="10" key="1">
    <citation type="submission" date="2021-11" db="EMBL/GenBank/DDBJ databases">
        <title>Purpureocillium_takamizusanense_genome.</title>
        <authorList>
            <person name="Nguyen N.-H."/>
        </authorList>
    </citation>
    <scope>NUCLEOTIDE SEQUENCE</scope>
    <source>
        <strain evidence="10">PT3</strain>
    </source>
</reference>
<dbReference type="Proteomes" id="UP000829364">
    <property type="component" value="Chromosome 3"/>
</dbReference>
<evidence type="ECO:0000256" key="2">
    <source>
        <dbReference type="ARBA" id="ARBA00010617"/>
    </source>
</evidence>
<comment type="similarity">
    <text evidence="2 9">Belongs to the cytochrome P450 family.</text>
</comment>
<dbReference type="GO" id="GO:0020037">
    <property type="term" value="F:heme binding"/>
    <property type="evidence" value="ECO:0007669"/>
    <property type="project" value="InterPro"/>
</dbReference>
<organism evidence="10 11">
    <name type="scientific">Purpureocillium takamizusanense</name>
    <dbReference type="NCBI Taxonomy" id="2060973"/>
    <lineage>
        <taxon>Eukaryota</taxon>
        <taxon>Fungi</taxon>
        <taxon>Dikarya</taxon>
        <taxon>Ascomycota</taxon>
        <taxon>Pezizomycotina</taxon>
        <taxon>Sordariomycetes</taxon>
        <taxon>Hypocreomycetidae</taxon>
        <taxon>Hypocreales</taxon>
        <taxon>Ophiocordycipitaceae</taxon>
        <taxon>Purpureocillium</taxon>
    </lineage>
</organism>
<dbReference type="CDD" id="cd11041">
    <property type="entry name" value="CYP503A1-like"/>
    <property type="match status" value="1"/>
</dbReference>
<dbReference type="PRINTS" id="PR00465">
    <property type="entry name" value="EP450IV"/>
</dbReference>
<dbReference type="AlphaFoldDB" id="A0A9Q8QFJ6"/>
<feature type="binding site" description="axial binding residue" evidence="8">
    <location>
        <position position="504"/>
    </location>
    <ligand>
        <name>heme</name>
        <dbReference type="ChEBI" id="CHEBI:30413"/>
    </ligand>
    <ligandPart>
        <name>Fe</name>
        <dbReference type="ChEBI" id="CHEBI:18248"/>
    </ligandPart>
</feature>
<keyword evidence="11" id="KW-1185">Reference proteome</keyword>